<reference evidence="1" key="1">
    <citation type="submission" date="2024-06" db="EMBL/GenBank/DDBJ databases">
        <title>Vaginal Lactobacillus fatty acid response mechanisms reveal a metabolite-targeted strategy for bacterial vaginosis treatment.</title>
        <authorList>
            <person name="Zhu M."/>
            <person name="Blainey P.C."/>
            <person name="Bloom S.M."/>
            <person name="Kwon D.S."/>
        </authorList>
    </citation>
    <scope>NUCLEOTIDE SEQUENCE</scope>
    <source>
        <strain evidence="1">194_F1_1</strain>
    </source>
</reference>
<accession>A0ABV2BB32</accession>
<comment type="caution">
    <text evidence="1">The sequence shown here is derived from an EMBL/GenBank/DDBJ whole genome shotgun (WGS) entry which is preliminary data.</text>
</comment>
<dbReference type="InterPro" id="IPR037226">
    <property type="entry name" value="CAC2185-like_sf"/>
</dbReference>
<dbReference type="EMBL" id="JBETVU010000012">
    <property type="protein sequence ID" value="MES5150045.1"/>
    <property type="molecule type" value="Genomic_DNA"/>
</dbReference>
<evidence type="ECO:0000313" key="1">
    <source>
        <dbReference type="EMBL" id="MES5150045.1"/>
    </source>
</evidence>
<dbReference type="InterPro" id="IPR015037">
    <property type="entry name" value="DUF1919"/>
</dbReference>
<organism evidence="1 2">
    <name type="scientific">Lactobacillus crispatus</name>
    <dbReference type="NCBI Taxonomy" id="47770"/>
    <lineage>
        <taxon>Bacteria</taxon>
        <taxon>Bacillati</taxon>
        <taxon>Bacillota</taxon>
        <taxon>Bacilli</taxon>
        <taxon>Lactobacillales</taxon>
        <taxon>Lactobacillaceae</taxon>
        <taxon>Lactobacillus</taxon>
    </lineage>
</organism>
<proteinExistence type="predicted"/>
<dbReference type="Proteomes" id="UP001434419">
    <property type="component" value="Unassembled WGS sequence"/>
</dbReference>
<protein>
    <submittedName>
        <fullName evidence="1">DUF1919 domain-containing protein</fullName>
    </submittedName>
</protein>
<keyword evidence="2" id="KW-1185">Reference proteome</keyword>
<name>A0ABV2BB32_9LACO</name>
<sequence length="215" mass="25870">MTIEGIRLKVLEFRRKFFAKYRQKKINKQKFTIISNNCWGGEVYESYNLIKQSPTVGLFLWASDYIKFISNLQQYLNQPLKFIDPKESNYYEKLKLTPGYGTYPVARLDDIEIFFMHYSSKKQVLEKWNRRIKRIKWDHILYKFNDQNGCTEEDIRNFVNLPMRNKICFTVNDKFGHFPNVIKIKAPKNHKFIRASYEPFGKNKYIDINHLINSL</sequence>
<gene>
    <name evidence="1" type="ORF">ABVC42_09020</name>
</gene>
<dbReference type="RefSeq" id="WP_060463600.1">
    <property type="nucleotide sequence ID" value="NZ_CP046589.1"/>
</dbReference>
<evidence type="ECO:0000313" key="2">
    <source>
        <dbReference type="Proteomes" id="UP001434419"/>
    </source>
</evidence>
<dbReference type="Pfam" id="PF08942">
    <property type="entry name" value="DUF1919"/>
    <property type="match status" value="1"/>
</dbReference>
<dbReference type="SUPFAM" id="SSF142795">
    <property type="entry name" value="CAC2185-like"/>
    <property type="match status" value="1"/>
</dbReference>